<dbReference type="InterPro" id="IPR013083">
    <property type="entry name" value="Znf_RING/FYVE/PHD"/>
</dbReference>
<comment type="caution">
    <text evidence="13">The sequence shown here is derived from an EMBL/GenBank/DDBJ whole genome shotgun (WGS) entry which is preliminary data.</text>
</comment>
<dbReference type="InterPro" id="IPR017455">
    <property type="entry name" value="Znf_FYVE-rel"/>
</dbReference>
<reference evidence="13 14" key="1">
    <citation type="submission" date="2024-11" db="EMBL/GenBank/DDBJ databases">
        <title>Adaptive evolution of stress response genes in parasites aligns with host niche diversity.</title>
        <authorList>
            <person name="Hahn C."/>
            <person name="Resl P."/>
        </authorList>
    </citation>
    <scope>NUCLEOTIDE SEQUENCE [LARGE SCALE GENOMIC DNA]</scope>
    <source>
        <strain evidence="13">EGGRZ-B1_66</strain>
        <tissue evidence="13">Body</tissue>
    </source>
</reference>
<evidence type="ECO:0000259" key="12">
    <source>
        <dbReference type="PROSITE" id="PS50178"/>
    </source>
</evidence>
<dbReference type="AlphaFoldDB" id="A0ABD2QAJ7"/>
<evidence type="ECO:0000313" key="14">
    <source>
        <dbReference type="Proteomes" id="UP001626550"/>
    </source>
</evidence>
<evidence type="ECO:0000256" key="9">
    <source>
        <dbReference type="SAM" id="MobiDB-lite"/>
    </source>
</evidence>
<dbReference type="PROSITE" id="PS50010">
    <property type="entry name" value="DH_2"/>
    <property type="match status" value="1"/>
</dbReference>
<feature type="domain" description="PH" evidence="10">
    <location>
        <begin position="335"/>
        <end position="437"/>
    </location>
</feature>
<keyword evidence="6" id="KW-0862">Zinc</keyword>
<sequence>MQGDFVVSLELLTDEVRPELLEDSTKQLNALGLTGNNVAEIKNKLLKNQSSNAKFDHGLDSIPKNKVRELTRISSIPVSTDDQNGEITAEEAAKKAQKKMNEINHLCEEIVETEISYNQVLDILLTIFDRVKQQFPAELKIWTSVFKDINSLKEVHKLIMNRFLFLQSNGEMLFIPKIFQNSSNQILPTTTTDTHAQEDKFIRGCLKIYTNFNLNYSNNLQELYRLNKDLKIKQLASSIILEHSNTVHHSKDLPGLYMQVQARVTRYELLMKGFDKNLPPESELREAVRDAIKFFASINSGSQDALITREKCEKAIEKWDKLSFSCPQSLPVNTEFIKDGPTKKLPRRALGKKPADRHLFLFTSHLLLTETANPTGFYTVKSPFELISLNIEHVNEDEDLPTDRCFRLRSSSRTIEVQFNNEKEMEIWFEKISTAIEAAQNTQRIRNQRLSTVNGQNMAATWVKDEYVSMCVRCNREFTTIFRRHHCRKCGNVICYKCSDYSMSIDSSSRKQRVCLVCYYQRHPSQIRSILPEVAQILKKFDDKNRSDGPLLAKYLHWAVWRGDHWNCKSERLRKIQLLDEKKMVLRPSEDEAAEETLHRLKVDRFVKVNCGTQSHYFEDFSPPRHFVLLMPDSCIKIYAAKNDNQFRDLLVTLGLRIFYLDSRSEYKKIPKNGSDKRKSSIVPPSPNYNNKQRRATFANAGPQLSCKMDDELRHHSIFQERRRMSKIDTEEESEEENASSYVQQSNIRLPRALKEAMKPVRNEVLAALRNDCGFLMVPANTDSLAHYFEAPSKELRDEWIATIRSTVISSPEKSEQDRQSLQSGDIEE</sequence>
<proteinExistence type="predicted"/>
<evidence type="ECO:0000256" key="7">
    <source>
        <dbReference type="ARBA" id="ARBA00023212"/>
    </source>
</evidence>
<keyword evidence="5 8" id="KW-0863">Zinc-finger</keyword>
<comment type="subcellular location">
    <subcellularLocation>
        <location evidence="1">Cytoplasm</location>
        <location evidence="1">Cytoskeleton</location>
    </subcellularLocation>
</comment>
<evidence type="ECO:0000256" key="3">
    <source>
        <dbReference type="ARBA" id="ARBA00022658"/>
    </source>
</evidence>
<feature type="compositionally biased region" description="Polar residues" evidence="9">
    <location>
        <begin position="820"/>
        <end position="829"/>
    </location>
</feature>
<keyword evidence="2" id="KW-0963">Cytoplasm</keyword>
<dbReference type="PANTHER" id="PTHR12673:SF241">
    <property type="entry name" value="DH DOMAIN-CONTAINING PROTEIN"/>
    <property type="match status" value="1"/>
</dbReference>
<evidence type="ECO:0000256" key="2">
    <source>
        <dbReference type="ARBA" id="ARBA00022490"/>
    </source>
</evidence>
<dbReference type="Pfam" id="PF00621">
    <property type="entry name" value="RhoGEF"/>
    <property type="match status" value="1"/>
</dbReference>
<dbReference type="GO" id="GO:0008270">
    <property type="term" value="F:zinc ion binding"/>
    <property type="evidence" value="ECO:0007669"/>
    <property type="project" value="UniProtKB-KW"/>
</dbReference>
<dbReference type="SMART" id="SM00233">
    <property type="entry name" value="PH"/>
    <property type="match status" value="2"/>
</dbReference>
<dbReference type="InterPro" id="IPR011993">
    <property type="entry name" value="PH-like_dom_sf"/>
</dbReference>
<dbReference type="PROSITE" id="PS50178">
    <property type="entry name" value="ZF_FYVE"/>
    <property type="match status" value="1"/>
</dbReference>
<dbReference type="Gene3D" id="2.30.29.30">
    <property type="entry name" value="Pleckstrin-homology domain (PH domain)/Phosphotyrosine-binding domain (PTB)"/>
    <property type="match status" value="1"/>
</dbReference>
<protein>
    <submittedName>
        <fullName evidence="13">FYVE, RhoGEF and PH domain-containing protein 4</fullName>
    </submittedName>
</protein>
<dbReference type="InterPro" id="IPR000306">
    <property type="entry name" value="Znf_FYVE"/>
</dbReference>
<evidence type="ECO:0000259" key="10">
    <source>
        <dbReference type="PROSITE" id="PS50003"/>
    </source>
</evidence>
<evidence type="ECO:0000256" key="4">
    <source>
        <dbReference type="ARBA" id="ARBA00022723"/>
    </source>
</evidence>
<keyword evidence="7" id="KW-0206">Cytoskeleton</keyword>
<dbReference type="Gene3D" id="1.20.900.10">
    <property type="entry name" value="Dbl homology (DH) domain"/>
    <property type="match status" value="1"/>
</dbReference>
<feature type="region of interest" description="Disordered" evidence="9">
    <location>
        <begin position="724"/>
        <end position="744"/>
    </location>
</feature>
<dbReference type="GO" id="GO:0005085">
    <property type="term" value="F:guanyl-nucleotide exchange factor activity"/>
    <property type="evidence" value="ECO:0007669"/>
    <property type="project" value="UniProtKB-KW"/>
</dbReference>
<dbReference type="PROSITE" id="PS50003">
    <property type="entry name" value="PH_DOMAIN"/>
    <property type="match status" value="1"/>
</dbReference>
<feature type="domain" description="FYVE-type" evidence="12">
    <location>
        <begin position="465"/>
        <end position="523"/>
    </location>
</feature>
<feature type="domain" description="DH" evidence="11">
    <location>
        <begin position="102"/>
        <end position="305"/>
    </location>
</feature>
<dbReference type="Gene3D" id="3.30.40.10">
    <property type="entry name" value="Zinc/RING finger domain, C3HC4 (zinc finger)"/>
    <property type="match status" value="1"/>
</dbReference>
<dbReference type="InterPro" id="IPR051092">
    <property type="entry name" value="FYVE_RhoGEF_PH"/>
</dbReference>
<gene>
    <name evidence="13" type="primary">FGD4</name>
    <name evidence="13" type="ORF">Ciccas_004758</name>
</gene>
<evidence type="ECO:0000256" key="1">
    <source>
        <dbReference type="ARBA" id="ARBA00004245"/>
    </source>
</evidence>
<evidence type="ECO:0000256" key="5">
    <source>
        <dbReference type="ARBA" id="ARBA00022771"/>
    </source>
</evidence>
<dbReference type="SUPFAM" id="SSF48065">
    <property type="entry name" value="DBL homology domain (DH-domain)"/>
    <property type="match status" value="1"/>
</dbReference>
<evidence type="ECO:0000313" key="13">
    <source>
        <dbReference type="EMBL" id="KAL3316584.1"/>
    </source>
</evidence>
<dbReference type="InterPro" id="IPR035899">
    <property type="entry name" value="DBL_dom_sf"/>
</dbReference>
<accession>A0ABD2QAJ7</accession>
<evidence type="ECO:0000256" key="8">
    <source>
        <dbReference type="PROSITE-ProRule" id="PRU00091"/>
    </source>
</evidence>
<feature type="region of interest" description="Disordered" evidence="9">
    <location>
        <begin position="808"/>
        <end position="829"/>
    </location>
</feature>
<dbReference type="SUPFAM" id="SSF50729">
    <property type="entry name" value="PH domain-like"/>
    <property type="match status" value="1"/>
</dbReference>
<dbReference type="Pfam" id="PF00169">
    <property type="entry name" value="PH"/>
    <property type="match status" value="1"/>
</dbReference>
<dbReference type="InterPro" id="IPR000219">
    <property type="entry name" value="DH_dom"/>
</dbReference>
<name>A0ABD2QAJ7_9PLAT</name>
<keyword evidence="14" id="KW-1185">Reference proteome</keyword>
<evidence type="ECO:0000259" key="11">
    <source>
        <dbReference type="PROSITE" id="PS50010"/>
    </source>
</evidence>
<dbReference type="Proteomes" id="UP001626550">
    <property type="component" value="Unassembled WGS sequence"/>
</dbReference>
<evidence type="ECO:0000256" key="6">
    <source>
        <dbReference type="ARBA" id="ARBA00022833"/>
    </source>
</evidence>
<organism evidence="13 14">
    <name type="scientific">Cichlidogyrus casuarinus</name>
    <dbReference type="NCBI Taxonomy" id="1844966"/>
    <lineage>
        <taxon>Eukaryota</taxon>
        <taxon>Metazoa</taxon>
        <taxon>Spiralia</taxon>
        <taxon>Lophotrochozoa</taxon>
        <taxon>Platyhelminthes</taxon>
        <taxon>Monogenea</taxon>
        <taxon>Monopisthocotylea</taxon>
        <taxon>Dactylogyridea</taxon>
        <taxon>Ancyrocephalidae</taxon>
        <taxon>Cichlidogyrus</taxon>
    </lineage>
</organism>
<feature type="region of interest" description="Disordered" evidence="9">
    <location>
        <begin position="670"/>
        <end position="693"/>
    </location>
</feature>
<keyword evidence="3" id="KW-0344">Guanine-nucleotide releasing factor</keyword>
<dbReference type="InterPro" id="IPR011011">
    <property type="entry name" value="Znf_FYVE_PHD"/>
</dbReference>
<dbReference type="SUPFAM" id="SSF57903">
    <property type="entry name" value="FYVE/PHD zinc finger"/>
    <property type="match status" value="1"/>
</dbReference>
<keyword evidence="4" id="KW-0479">Metal-binding</keyword>
<dbReference type="SMART" id="SM00064">
    <property type="entry name" value="FYVE"/>
    <property type="match status" value="1"/>
</dbReference>
<dbReference type="Pfam" id="PF01363">
    <property type="entry name" value="FYVE"/>
    <property type="match status" value="1"/>
</dbReference>
<dbReference type="EMBL" id="JBJKFK010000516">
    <property type="protein sequence ID" value="KAL3316584.1"/>
    <property type="molecule type" value="Genomic_DNA"/>
</dbReference>
<dbReference type="InterPro" id="IPR001849">
    <property type="entry name" value="PH_domain"/>
</dbReference>
<feature type="compositionally biased region" description="Basic and acidic residues" evidence="9">
    <location>
        <begin position="670"/>
        <end position="679"/>
    </location>
</feature>
<dbReference type="PANTHER" id="PTHR12673">
    <property type="entry name" value="FACIOGENITAL DYSPLASIA PROTEIN"/>
    <property type="match status" value="1"/>
</dbReference>
<dbReference type="GO" id="GO:0005856">
    <property type="term" value="C:cytoskeleton"/>
    <property type="evidence" value="ECO:0007669"/>
    <property type="project" value="UniProtKB-SubCell"/>
</dbReference>